<gene>
    <name evidence="2" type="primary">AlNc14C162G7795</name>
    <name evidence="2" type="ORF">ALNC14_087870</name>
</gene>
<dbReference type="PROSITE" id="PS50172">
    <property type="entry name" value="BRCT"/>
    <property type="match status" value="1"/>
</dbReference>
<evidence type="ECO:0000313" key="2">
    <source>
        <dbReference type="EMBL" id="CCA22644.1"/>
    </source>
</evidence>
<dbReference type="AlphaFoldDB" id="F0WMV9"/>
<dbReference type="InterPro" id="IPR036420">
    <property type="entry name" value="BRCT_dom_sf"/>
</dbReference>
<sequence length="128" mass="14372">MFNINGPSGPVQRCERRVIQAFDKVTNKSKRQKQNTTARTEPKAELFKGCYVVFNGRTGKVSSYFLANLVEEHGGNVRRPGIKFARITHVIGSNLNGSKTHKLIQVNFTEVKHITYPPVRPHHSPACS</sequence>
<accession>F0WMV9</accession>
<dbReference type="InterPro" id="IPR001357">
    <property type="entry name" value="BRCT_dom"/>
</dbReference>
<evidence type="ECO:0000259" key="1">
    <source>
        <dbReference type="PROSITE" id="PS50172"/>
    </source>
</evidence>
<feature type="domain" description="BRCT" evidence="1">
    <location>
        <begin position="42"/>
        <end position="128"/>
    </location>
</feature>
<name>F0WMV9_9STRA</name>
<protein>
    <submittedName>
        <fullName evidence="2">AlNc14C162G7795 protein</fullName>
    </submittedName>
</protein>
<dbReference type="HOGENOM" id="CLU_129022_0_0_1"/>
<dbReference type="EMBL" id="FR824207">
    <property type="protein sequence ID" value="CCA22644.1"/>
    <property type="molecule type" value="Genomic_DNA"/>
</dbReference>
<reference evidence="2" key="1">
    <citation type="journal article" date="2011" name="PLoS Biol.">
        <title>Gene gain and loss during evolution of obligate parasitism in the white rust pathogen of Arabidopsis thaliana.</title>
        <authorList>
            <person name="Kemen E."/>
            <person name="Gardiner A."/>
            <person name="Schultz-Larsen T."/>
            <person name="Kemen A.C."/>
            <person name="Balmuth A.L."/>
            <person name="Robert-Seilaniantz A."/>
            <person name="Bailey K."/>
            <person name="Holub E."/>
            <person name="Studholme D.J."/>
            <person name="Maclean D."/>
            <person name="Jones J.D."/>
        </authorList>
    </citation>
    <scope>NUCLEOTIDE SEQUENCE</scope>
</reference>
<dbReference type="SUPFAM" id="SSF52113">
    <property type="entry name" value="BRCT domain"/>
    <property type="match status" value="1"/>
</dbReference>
<proteinExistence type="predicted"/>
<reference evidence="2" key="2">
    <citation type="submission" date="2011-02" db="EMBL/GenBank/DDBJ databases">
        <authorList>
            <person name="MacLean D."/>
        </authorList>
    </citation>
    <scope>NUCLEOTIDE SEQUENCE</scope>
</reference>
<dbReference type="Gene3D" id="3.40.50.10190">
    <property type="entry name" value="BRCT domain"/>
    <property type="match status" value="1"/>
</dbReference>
<organism evidence="2">
    <name type="scientific">Albugo laibachii Nc14</name>
    <dbReference type="NCBI Taxonomy" id="890382"/>
    <lineage>
        <taxon>Eukaryota</taxon>
        <taxon>Sar</taxon>
        <taxon>Stramenopiles</taxon>
        <taxon>Oomycota</taxon>
        <taxon>Peronosporomycetes</taxon>
        <taxon>Albuginales</taxon>
        <taxon>Albuginaceae</taxon>
        <taxon>Albugo</taxon>
    </lineage>
</organism>